<dbReference type="Gene3D" id="3.30.730.10">
    <property type="entry name" value="AP2/ERF domain"/>
    <property type="match status" value="1"/>
</dbReference>
<sequence>MQELSSSVQQQWQQQWLQQQLQQWHQRWRQYQQQQLAAAVAPAPAAAMRSSATSAAAVAAAADIAPERLPATVLHEAPVEEAEGLRLHLSSRSITGYKGVYVQPRSGRFEARRKVEGKDVCLGTFDMAVEAAVAYARSVALAQPVHCTPITRRPASFDARLNALERVVQARMAQEMPISPITRVDHCEASAAAPTFSSQGIALLEAAVTHAHTRGRAGGEHAAGDGLVPEP</sequence>
<dbReference type="GO" id="GO:0003700">
    <property type="term" value="F:DNA-binding transcription factor activity"/>
    <property type="evidence" value="ECO:0007669"/>
    <property type="project" value="InterPro"/>
</dbReference>
<evidence type="ECO:0000256" key="1">
    <source>
        <dbReference type="SAM" id="MobiDB-lite"/>
    </source>
</evidence>
<evidence type="ECO:0008006" key="3">
    <source>
        <dbReference type="Google" id="ProtNLM"/>
    </source>
</evidence>
<gene>
    <name evidence="2" type="ORF">EHUX00137_LOCUS29186</name>
</gene>
<reference evidence="2" key="1">
    <citation type="submission" date="2021-01" db="EMBL/GenBank/DDBJ databases">
        <authorList>
            <person name="Corre E."/>
            <person name="Pelletier E."/>
            <person name="Niang G."/>
            <person name="Scheremetjew M."/>
            <person name="Finn R."/>
            <person name="Kale V."/>
            <person name="Holt S."/>
            <person name="Cochrane G."/>
            <person name="Meng A."/>
            <person name="Brown T."/>
            <person name="Cohen L."/>
        </authorList>
    </citation>
    <scope>NUCLEOTIDE SEQUENCE</scope>
    <source>
        <strain evidence="2">379</strain>
    </source>
</reference>
<dbReference type="AlphaFoldDB" id="A0A7S3SYS9"/>
<feature type="region of interest" description="Disordered" evidence="1">
    <location>
        <begin position="212"/>
        <end position="231"/>
    </location>
</feature>
<dbReference type="InterPro" id="IPR036955">
    <property type="entry name" value="AP2/ERF_dom_sf"/>
</dbReference>
<proteinExistence type="predicted"/>
<dbReference type="SUPFAM" id="SSF54171">
    <property type="entry name" value="DNA-binding domain"/>
    <property type="match status" value="1"/>
</dbReference>
<dbReference type="SUPFAM" id="SSF81995">
    <property type="entry name" value="beta-sandwich domain of Sec23/24"/>
    <property type="match status" value="1"/>
</dbReference>
<organism evidence="2">
    <name type="scientific">Emiliania huxleyi</name>
    <name type="common">Coccolithophore</name>
    <name type="synonym">Pontosphaera huxleyi</name>
    <dbReference type="NCBI Taxonomy" id="2903"/>
    <lineage>
        <taxon>Eukaryota</taxon>
        <taxon>Haptista</taxon>
        <taxon>Haptophyta</taxon>
        <taxon>Prymnesiophyceae</taxon>
        <taxon>Isochrysidales</taxon>
        <taxon>Noelaerhabdaceae</taxon>
        <taxon>Emiliania</taxon>
    </lineage>
</organism>
<dbReference type="InterPro" id="IPR016177">
    <property type="entry name" value="DNA-bd_dom_sf"/>
</dbReference>
<dbReference type="GO" id="GO:0003677">
    <property type="term" value="F:DNA binding"/>
    <property type="evidence" value="ECO:0007669"/>
    <property type="project" value="InterPro"/>
</dbReference>
<evidence type="ECO:0000313" key="2">
    <source>
        <dbReference type="EMBL" id="CAE0568734.1"/>
    </source>
</evidence>
<protein>
    <recommendedName>
        <fullName evidence="3">AP2/ERF domain-containing protein</fullName>
    </recommendedName>
</protein>
<accession>A0A7S3SYS9</accession>
<name>A0A7S3SYS9_EMIHU</name>
<dbReference type="EMBL" id="HBIR01037364">
    <property type="protein sequence ID" value="CAE0568734.1"/>
    <property type="molecule type" value="Transcribed_RNA"/>
</dbReference>